<dbReference type="GO" id="GO:0032259">
    <property type="term" value="P:methylation"/>
    <property type="evidence" value="ECO:0007669"/>
    <property type="project" value="UniProtKB-KW"/>
</dbReference>
<dbReference type="PANTHER" id="PTHR44942">
    <property type="entry name" value="METHYLTRANSF_11 DOMAIN-CONTAINING PROTEIN"/>
    <property type="match status" value="1"/>
</dbReference>
<evidence type="ECO:0000259" key="4">
    <source>
        <dbReference type="Pfam" id="PF08241"/>
    </source>
</evidence>
<keyword evidence="6" id="KW-1185">Reference proteome</keyword>
<keyword evidence="2 5" id="KW-0489">Methyltransferase</keyword>
<evidence type="ECO:0000256" key="3">
    <source>
        <dbReference type="ARBA" id="ARBA00022679"/>
    </source>
</evidence>
<comment type="similarity">
    <text evidence="1">Belongs to the methyltransferase superfamily.</text>
</comment>
<gene>
    <name evidence="5" type="ORF">GRX66_15720</name>
</gene>
<sequence>MGYHTFDADGADKLEEAARRYRFLSAEELLWAVSPDGDTVADLGSGTGFYTDDVADRAEQVYAVDVQDAMHEYYREKGVPENVELVTSGVSDLPLATGSLDSAFSTMTYHEFAGDDALDEVDRVLRPGGTLVVVDWGATGNGEHGPPVDERFSAADAADALRASGFAVTHEAVRPETFLLVAHTTHE</sequence>
<accession>A0A6B0SJX5</accession>
<protein>
    <submittedName>
        <fullName evidence="5">Methyltransferase domain-containing protein</fullName>
    </submittedName>
</protein>
<reference evidence="5 6" key="1">
    <citation type="submission" date="2019-12" db="EMBL/GenBank/DDBJ databases">
        <title>Isolation and characterization of three novel carbon monoxide-oxidizing members of Halobacteria from salione crusts and soils.</title>
        <authorList>
            <person name="Myers M.R."/>
            <person name="King G.M."/>
        </authorList>
    </citation>
    <scope>NUCLEOTIDE SEQUENCE [LARGE SCALE GENOMIC DNA]</scope>
    <source>
        <strain evidence="5 6">PCN9</strain>
    </source>
</reference>
<dbReference type="Pfam" id="PF08241">
    <property type="entry name" value="Methyltransf_11"/>
    <property type="match status" value="1"/>
</dbReference>
<dbReference type="SUPFAM" id="SSF53335">
    <property type="entry name" value="S-adenosyl-L-methionine-dependent methyltransferases"/>
    <property type="match status" value="1"/>
</dbReference>
<evidence type="ECO:0000256" key="1">
    <source>
        <dbReference type="ARBA" id="ARBA00008361"/>
    </source>
</evidence>
<dbReference type="InterPro" id="IPR051052">
    <property type="entry name" value="Diverse_substrate_MTase"/>
</dbReference>
<dbReference type="CDD" id="cd02440">
    <property type="entry name" value="AdoMet_MTases"/>
    <property type="match status" value="1"/>
</dbReference>
<dbReference type="EMBL" id="WUUU01000180">
    <property type="protein sequence ID" value="MXR21975.1"/>
    <property type="molecule type" value="Genomic_DNA"/>
</dbReference>
<dbReference type="AlphaFoldDB" id="A0A6B0SJX5"/>
<evidence type="ECO:0000256" key="2">
    <source>
        <dbReference type="ARBA" id="ARBA00022603"/>
    </source>
</evidence>
<feature type="domain" description="Methyltransferase type 11" evidence="4">
    <location>
        <begin position="42"/>
        <end position="133"/>
    </location>
</feature>
<name>A0A6B0SJX5_9EURY</name>
<dbReference type="Gene3D" id="3.40.50.150">
    <property type="entry name" value="Vaccinia Virus protein VP39"/>
    <property type="match status" value="1"/>
</dbReference>
<dbReference type="RefSeq" id="WP_159527382.1">
    <property type="nucleotide sequence ID" value="NZ_WUUU01000180.1"/>
</dbReference>
<dbReference type="Proteomes" id="UP000471521">
    <property type="component" value="Unassembled WGS sequence"/>
</dbReference>
<keyword evidence="3 5" id="KW-0808">Transferase</keyword>
<evidence type="ECO:0000313" key="5">
    <source>
        <dbReference type="EMBL" id="MXR21975.1"/>
    </source>
</evidence>
<comment type="caution">
    <text evidence="5">The sequence shown here is derived from an EMBL/GenBank/DDBJ whole genome shotgun (WGS) entry which is preliminary data.</text>
</comment>
<dbReference type="GO" id="GO:0008757">
    <property type="term" value="F:S-adenosylmethionine-dependent methyltransferase activity"/>
    <property type="evidence" value="ECO:0007669"/>
    <property type="project" value="InterPro"/>
</dbReference>
<evidence type="ECO:0000313" key="6">
    <source>
        <dbReference type="Proteomes" id="UP000471521"/>
    </source>
</evidence>
<organism evidence="5 6">
    <name type="scientific">Halobacterium bonnevillei</name>
    <dbReference type="NCBI Taxonomy" id="2692200"/>
    <lineage>
        <taxon>Archaea</taxon>
        <taxon>Methanobacteriati</taxon>
        <taxon>Methanobacteriota</taxon>
        <taxon>Stenosarchaea group</taxon>
        <taxon>Halobacteria</taxon>
        <taxon>Halobacteriales</taxon>
        <taxon>Halobacteriaceae</taxon>
        <taxon>Halobacterium</taxon>
    </lineage>
</organism>
<dbReference type="OrthoDB" id="302307at2157"/>
<proteinExistence type="inferred from homology"/>
<dbReference type="InterPro" id="IPR029063">
    <property type="entry name" value="SAM-dependent_MTases_sf"/>
</dbReference>
<dbReference type="PANTHER" id="PTHR44942:SF4">
    <property type="entry name" value="METHYLTRANSFERASE TYPE 11 DOMAIN-CONTAINING PROTEIN"/>
    <property type="match status" value="1"/>
</dbReference>
<dbReference type="InterPro" id="IPR013216">
    <property type="entry name" value="Methyltransf_11"/>
</dbReference>